<dbReference type="SUPFAM" id="SSF51197">
    <property type="entry name" value="Clavaminate synthase-like"/>
    <property type="match status" value="1"/>
</dbReference>
<dbReference type="GO" id="GO:0046872">
    <property type="term" value="F:metal ion binding"/>
    <property type="evidence" value="ECO:0007669"/>
    <property type="project" value="UniProtKB-KW"/>
</dbReference>
<keyword evidence="4" id="KW-0408">Iron</keyword>
<dbReference type="AlphaFoldDB" id="A0AAP0QNV2"/>
<evidence type="ECO:0000256" key="3">
    <source>
        <dbReference type="ARBA" id="ARBA00023002"/>
    </source>
</evidence>
<evidence type="ECO:0000256" key="2">
    <source>
        <dbReference type="ARBA" id="ARBA00022723"/>
    </source>
</evidence>
<evidence type="ECO:0000259" key="5">
    <source>
        <dbReference type="Pfam" id="PF03171"/>
    </source>
</evidence>
<proteinExistence type="inferred from homology"/>
<evidence type="ECO:0000313" key="8">
    <source>
        <dbReference type="Proteomes" id="UP001428341"/>
    </source>
</evidence>
<dbReference type="Pfam" id="PF14226">
    <property type="entry name" value="DIOX_N"/>
    <property type="match status" value="1"/>
</dbReference>
<keyword evidence="2" id="KW-0479">Metal-binding</keyword>
<feature type="domain" description="Non-haem dioxygenase N-terminal" evidence="6">
    <location>
        <begin position="62"/>
        <end position="160"/>
    </location>
</feature>
<keyword evidence="3" id="KW-0560">Oxidoreductase</keyword>
<sequence length="309" mass="35312">MEVVCNDGLKYDKAKEVKEFDDTKAGVKGLVDSGVTKIPRFFIHPLENLPKSSDIDDICLQVPLIDLEGFEDCRRMEIVNKIREASETWGFFQLINHGVPVSVMDEMLEGVRRFHEQPKEVKMEMYSRDCQKLVRFFSNGDRLVTKGAADWRDAIAFDFRDGQLDPETFPKICRKAVSEYMKYIIKLKTILSALLSEALGLSSDYLASMECMETESLGALVINIGDFIQLITNHRFRSVEHRVLVGRVGPRVSVACFFYPSTMNKVKPYEPIKEFLFDDPPIYRATSVAEYMAYFRSKGLDGNPTLAHF</sequence>
<dbReference type="GO" id="GO:0016491">
    <property type="term" value="F:oxidoreductase activity"/>
    <property type="evidence" value="ECO:0007669"/>
    <property type="project" value="UniProtKB-KW"/>
</dbReference>
<accession>A0AAP0QNV2</accession>
<dbReference type="Gene3D" id="2.60.120.330">
    <property type="entry name" value="B-lactam Antibiotic, Isopenicillin N Synthase, Chain"/>
    <property type="match status" value="2"/>
</dbReference>
<comment type="caution">
    <text evidence="7">The sequence shown here is derived from an EMBL/GenBank/DDBJ whole genome shotgun (WGS) entry which is preliminary data.</text>
</comment>
<protein>
    <submittedName>
        <fullName evidence="7">Uncharacterized protein</fullName>
    </submittedName>
</protein>
<organism evidence="7 8">
    <name type="scientific">Citrus x changshan-huyou</name>
    <dbReference type="NCBI Taxonomy" id="2935761"/>
    <lineage>
        <taxon>Eukaryota</taxon>
        <taxon>Viridiplantae</taxon>
        <taxon>Streptophyta</taxon>
        <taxon>Embryophyta</taxon>
        <taxon>Tracheophyta</taxon>
        <taxon>Spermatophyta</taxon>
        <taxon>Magnoliopsida</taxon>
        <taxon>eudicotyledons</taxon>
        <taxon>Gunneridae</taxon>
        <taxon>Pentapetalae</taxon>
        <taxon>rosids</taxon>
        <taxon>malvids</taxon>
        <taxon>Sapindales</taxon>
        <taxon>Rutaceae</taxon>
        <taxon>Aurantioideae</taxon>
        <taxon>Citrus</taxon>
    </lineage>
</organism>
<keyword evidence="8" id="KW-1185">Reference proteome</keyword>
<dbReference type="InterPro" id="IPR027443">
    <property type="entry name" value="IPNS-like_sf"/>
</dbReference>
<dbReference type="Pfam" id="PF03171">
    <property type="entry name" value="2OG-FeII_Oxy"/>
    <property type="match status" value="1"/>
</dbReference>
<comment type="similarity">
    <text evidence="1">Belongs to the iron/ascorbate-dependent oxidoreductase family.</text>
</comment>
<dbReference type="PANTHER" id="PTHR10209">
    <property type="entry name" value="OXIDOREDUCTASE, 2OG-FE II OXYGENASE FAMILY PROTEIN"/>
    <property type="match status" value="1"/>
</dbReference>
<reference evidence="7 8" key="1">
    <citation type="submission" date="2024-05" db="EMBL/GenBank/DDBJ databases">
        <title>Haplotype-resolved chromosome-level genome assembly of Huyou (Citrus changshanensis).</title>
        <authorList>
            <person name="Miao C."/>
            <person name="Chen W."/>
            <person name="Wu Y."/>
            <person name="Wang L."/>
            <person name="Zhao S."/>
            <person name="Grierson D."/>
            <person name="Xu C."/>
            <person name="Chen K."/>
        </authorList>
    </citation>
    <scope>NUCLEOTIDE SEQUENCE [LARGE SCALE GENOMIC DNA]</scope>
    <source>
        <strain evidence="7">01-14</strain>
        <tissue evidence="7">Leaf</tissue>
    </source>
</reference>
<dbReference type="PANTHER" id="PTHR10209:SF714">
    <property type="entry name" value="1-AMINOCYCLOPROPANE-1-CARBOXYLATE OXIDASE HOMOLOG 11-RELATED"/>
    <property type="match status" value="1"/>
</dbReference>
<gene>
    <name evidence="7" type="ORF">WN944_016733</name>
</gene>
<evidence type="ECO:0000259" key="6">
    <source>
        <dbReference type="Pfam" id="PF14226"/>
    </source>
</evidence>
<evidence type="ECO:0000256" key="1">
    <source>
        <dbReference type="ARBA" id="ARBA00008056"/>
    </source>
</evidence>
<evidence type="ECO:0000313" key="7">
    <source>
        <dbReference type="EMBL" id="KAK9201529.1"/>
    </source>
</evidence>
<feature type="domain" description="Isopenicillin N synthase-like Fe(2+) 2OG dioxygenase" evidence="5">
    <location>
        <begin position="218"/>
        <end position="258"/>
    </location>
</feature>
<name>A0AAP0QNV2_9ROSI</name>
<dbReference type="EMBL" id="JBCGBO010000005">
    <property type="protein sequence ID" value="KAK9201529.1"/>
    <property type="molecule type" value="Genomic_DNA"/>
</dbReference>
<evidence type="ECO:0000256" key="4">
    <source>
        <dbReference type="ARBA" id="ARBA00023004"/>
    </source>
</evidence>
<dbReference type="Proteomes" id="UP001428341">
    <property type="component" value="Unassembled WGS sequence"/>
</dbReference>
<dbReference type="InterPro" id="IPR044861">
    <property type="entry name" value="IPNS-like_FE2OG_OXY"/>
</dbReference>
<dbReference type="InterPro" id="IPR026992">
    <property type="entry name" value="DIOX_N"/>
</dbReference>